<evidence type="ECO:0000259" key="3">
    <source>
        <dbReference type="Pfam" id="PF22082"/>
    </source>
</evidence>
<reference evidence="5" key="2">
    <citation type="journal article" date="2010" name="Stand. Genomic Sci.">
        <title>Complete genome sequence of Vulcanisaeta distributa type strain (IC-017T).</title>
        <authorList>
            <person name="Mavromatis K."/>
            <person name="Sikorski J."/>
            <person name="Pabst E."/>
            <person name="Teshima H."/>
            <person name="Lapidus A."/>
            <person name="Lucas S."/>
            <person name="Nolan M."/>
            <person name="Glavina Del Rio T."/>
            <person name="Cheng J."/>
            <person name="Bruce D."/>
            <person name="Goodwin L."/>
            <person name="Pitluck S."/>
            <person name="Liolios K."/>
            <person name="Ivanova N."/>
            <person name="Mikhailova N."/>
            <person name="Pati A."/>
            <person name="Chen A."/>
            <person name="Palaniappan K."/>
            <person name="Land M."/>
            <person name="Hauser L."/>
            <person name="Chang Y."/>
            <person name="Jeffries C."/>
            <person name="Rohde M."/>
            <person name="Spring S."/>
            <person name="Goker M."/>
            <person name="Wirth R."/>
            <person name="Woyke T."/>
            <person name="Bristow J."/>
            <person name="Eisen J."/>
            <person name="Markowitz V."/>
            <person name="Hugenholtz P."/>
            <person name="Klenk H."/>
            <person name="Kyrpides N."/>
        </authorList>
    </citation>
    <scope>NUCLEOTIDE SEQUENCE [LARGE SCALE GENOMIC DNA]</scope>
    <source>
        <strain evidence="5">DSM 14429 / JCM 11212 / NBRC 100878 / IC-017</strain>
    </source>
</reference>
<dbReference type="STRING" id="572478.Vdis_2265"/>
<organism evidence="4 5">
    <name type="scientific">Vulcanisaeta distributa (strain DSM 14429 / JCM 11212 / NBRC 100878 / IC-017)</name>
    <dbReference type="NCBI Taxonomy" id="572478"/>
    <lineage>
        <taxon>Archaea</taxon>
        <taxon>Thermoproteota</taxon>
        <taxon>Thermoprotei</taxon>
        <taxon>Thermoproteales</taxon>
        <taxon>Thermoproteaceae</taxon>
        <taxon>Vulcanisaeta</taxon>
    </lineage>
</organism>
<protein>
    <submittedName>
        <fullName evidence="4">PP-loop domain protein</fullName>
    </submittedName>
</protein>
<dbReference type="SUPFAM" id="SSF52402">
    <property type="entry name" value="Adenine nucleotide alpha hydrolases-like"/>
    <property type="match status" value="1"/>
</dbReference>
<dbReference type="HOGENOM" id="CLU_026481_1_1_2"/>
<dbReference type="Pfam" id="PF22082">
    <property type="entry name" value="TtuA_LIM_N"/>
    <property type="match status" value="1"/>
</dbReference>
<dbReference type="InterPro" id="IPR014729">
    <property type="entry name" value="Rossmann-like_a/b/a_fold"/>
</dbReference>
<keyword evidence="5" id="KW-1185">Reference proteome</keyword>
<name>E1QQM1_VULDI</name>
<dbReference type="NCBIfam" id="TIGR00269">
    <property type="entry name" value="TIGR00269 family protein"/>
    <property type="match status" value="1"/>
</dbReference>
<dbReference type="InterPro" id="IPR054306">
    <property type="entry name" value="TtuA-like_LIM_N"/>
</dbReference>
<dbReference type="EMBL" id="CP002100">
    <property type="protein sequence ID" value="ADN51633.1"/>
    <property type="molecule type" value="Genomic_DNA"/>
</dbReference>
<dbReference type="GeneID" id="9753220"/>
<dbReference type="PANTHER" id="PTHR11807:SF12">
    <property type="entry name" value="CYTOPLASMIC TRNA 2-THIOLATION PROTEIN 1"/>
    <property type="match status" value="1"/>
</dbReference>
<gene>
    <name evidence="4" type="ordered locus">Vdis_2265</name>
</gene>
<dbReference type="InterPro" id="IPR000541">
    <property type="entry name" value="Ncs6/Tuc1/Ctu1"/>
</dbReference>
<feature type="domain" description="2-thiouridine synthetase TtuA-like N-terminal LIM" evidence="3">
    <location>
        <begin position="69"/>
        <end position="93"/>
    </location>
</feature>
<evidence type="ECO:0000313" key="4">
    <source>
        <dbReference type="EMBL" id="ADN51633.1"/>
    </source>
</evidence>
<evidence type="ECO:0000313" key="5">
    <source>
        <dbReference type="Proteomes" id="UP000006681"/>
    </source>
</evidence>
<proteinExistence type="predicted"/>
<dbReference type="OrthoDB" id="33422at2157"/>
<dbReference type="GO" id="GO:0000049">
    <property type="term" value="F:tRNA binding"/>
    <property type="evidence" value="ECO:0007669"/>
    <property type="project" value="InterPro"/>
</dbReference>
<dbReference type="RefSeq" id="WP_013337358.1">
    <property type="nucleotide sequence ID" value="NC_014537.1"/>
</dbReference>
<evidence type="ECO:0000259" key="2">
    <source>
        <dbReference type="Pfam" id="PF01171"/>
    </source>
</evidence>
<dbReference type="eggNOG" id="arCOG00042">
    <property type="taxonomic scope" value="Archaea"/>
</dbReference>
<sequence>MPIRVRLPQENREVILDVDSITVGELLSKLKLSESEATVILNGFPIRNTETVINLNDRVEVIKHLPRGRCGICGREAYVRIPYAKLTLCKEHFMEFIVKRVRRTIEEYKLIRRGDLVLVAVSGGKDSSTMLHVLSTLRDSLKFDIVAYHIDQGIPGYSDKARSAVEELARRLNVPLIISTFKEMLGVDQPTLIKGMKSRRPPCSVCGIIRRYSYNALAMELNASSIATGHHADDIASYALKAVLTHDYQSLTKLLPKTEPFEGAVAHIRPLYEIYEKETLLYALASEIPFTACPCPFRPRNTLDDHIKEFLNNLETRHPGIKLSFLKGLVRDVKILGKVVEENPEMHTCKVCGLASSGDVCSFCRFTQRELGSAMGPHVRDLLRVKVSGLKLR</sequence>
<dbReference type="Proteomes" id="UP000006681">
    <property type="component" value="Chromosome"/>
</dbReference>
<dbReference type="KEGG" id="vdi:Vdis_2265"/>
<dbReference type="Pfam" id="PF01171">
    <property type="entry name" value="ATP_bind_3"/>
    <property type="match status" value="1"/>
</dbReference>
<dbReference type="GO" id="GO:0002143">
    <property type="term" value="P:tRNA wobble position uridine thiolation"/>
    <property type="evidence" value="ECO:0007669"/>
    <property type="project" value="TreeGrafter"/>
</dbReference>
<reference evidence="4 5" key="1">
    <citation type="journal article" date="2010" name="Stand. Genomic Sci.">
        <title>Complete genome sequence of Vulcanisaeta distributa type strain (IC-017).</title>
        <authorList>
            <person name="Mavromatis K."/>
            <person name="Sikorski J."/>
            <person name="Pabst E."/>
            <person name="Teshima H."/>
            <person name="Lapidus A."/>
            <person name="Lucas S."/>
            <person name="Nolan M."/>
            <person name="Glavina Del Rio T."/>
            <person name="Cheng J.F."/>
            <person name="Bruce D."/>
            <person name="Goodwin L."/>
            <person name="Pitluck S."/>
            <person name="Liolios K."/>
            <person name="Ivanova N."/>
            <person name="Mikhailova N."/>
            <person name="Pati A."/>
            <person name="Chen A."/>
            <person name="Palaniappan K."/>
            <person name="Land M."/>
            <person name="Hauser L."/>
            <person name="Chang Y.J."/>
            <person name="Jeffries C.D."/>
            <person name="Rohde M."/>
            <person name="Spring S."/>
            <person name="Goker M."/>
            <person name="Wirth R."/>
            <person name="Woyke T."/>
            <person name="Bristow J."/>
            <person name="Eisen J.A."/>
            <person name="Markowitz V."/>
            <person name="Hugenholtz P."/>
            <person name="Klenk H.P."/>
            <person name="Kyrpides N.C."/>
        </authorList>
    </citation>
    <scope>NUCLEOTIDE SEQUENCE [LARGE SCALE GENOMIC DNA]</scope>
    <source>
        <strain evidence="5">DSM 14429 / JCM 11212 / NBRC 100878 / IC-017</strain>
    </source>
</reference>
<dbReference type="Gene3D" id="3.40.50.620">
    <property type="entry name" value="HUPs"/>
    <property type="match status" value="1"/>
</dbReference>
<evidence type="ECO:0000256" key="1">
    <source>
        <dbReference type="ARBA" id="ARBA00022679"/>
    </source>
</evidence>
<keyword evidence="1" id="KW-0808">Transferase</keyword>
<feature type="domain" description="tRNA(Ile)-lysidine/2-thiocytidine synthase N-terminal" evidence="2">
    <location>
        <begin position="117"/>
        <end position="290"/>
    </location>
</feature>
<dbReference type="AlphaFoldDB" id="E1QQM1"/>
<dbReference type="GO" id="GO:0016740">
    <property type="term" value="F:transferase activity"/>
    <property type="evidence" value="ECO:0007669"/>
    <property type="project" value="UniProtKB-KW"/>
</dbReference>
<dbReference type="InterPro" id="IPR011063">
    <property type="entry name" value="TilS/TtcA_N"/>
</dbReference>
<dbReference type="GO" id="GO:0002144">
    <property type="term" value="C:cytosolic tRNA wobble base thiouridylase complex"/>
    <property type="evidence" value="ECO:0007669"/>
    <property type="project" value="TreeGrafter"/>
</dbReference>
<accession>E1QQM1</accession>
<dbReference type="eggNOG" id="arCOG00535">
    <property type="taxonomic scope" value="Archaea"/>
</dbReference>
<dbReference type="PANTHER" id="PTHR11807">
    <property type="entry name" value="ATPASES OF THE PP SUPERFAMILY-RELATED"/>
    <property type="match status" value="1"/>
</dbReference>